<reference evidence="1 2" key="1">
    <citation type="journal article" date="2014" name="Acta Crystallogr. D">
        <title>Structure-based characterization and antifreeze properties of a hyperactive ice-binding protein from the Antarctic bacterium Flavobacterium frigoris PS1.</title>
        <authorList>
            <person name="Do H."/>
            <person name="Kim S.J."/>
            <person name="Kim H.J."/>
            <person name="Lee J.H."/>
        </authorList>
    </citation>
    <scope>NUCLEOTIDE SEQUENCE [LARGE SCALE GENOMIC DNA]</scope>
    <source>
        <strain evidence="1 2">PS1</strain>
    </source>
</reference>
<evidence type="ECO:0000313" key="1">
    <source>
        <dbReference type="EMBL" id="EIA07874.1"/>
    </source>
</evidence>
<gene>
    <name evidence="1" type="ORF">HJ01_02742</name>
</gene>
<comment type="caution">
    <text evidence="1">The sequence shown here is derived from an EMBL/GenBank/DDBJ whole genome shotgun (WGS) entry which is preliminary data.</text>
</comment>
<dbReference type="STRING" id="1086011.HJ01_02742"/>
<sequence length="53" mass="6069">MLENLMHQSGLTKFETAKTNRTWTSVDEVADLIVPSDLQIAFEDNKKTSNTWL</sequence>
<dbReference type="PATRIC" id="fig|1086011.3.peg.2685"/>
<dbReference type="RefSeq" id="WP_007138919.1">
    <property type="nucleotide sequence ID" value="NZ_AHKF01000020.1"/>
</dbReference>
<organism evidence="1 2">
    <name type="scientific">Flavobacterium frigoris (strain PS1)</name>
    <dbReference type="NCBI Taxonomy" id="1086011"/>
    <lineage>
        <taxon>Bacteria</taxon>
        <taxon>Pseudomonadati</taxon>
        <taxon>Bacteroidota</taxon>
        <taxon>Flavobacteriia</taxon>
        <taxon>Flavobacteriales</taxon>
        <taxon>Flavobacteriaceae</taxon>
        <taxon>Flavobacterium</taxon>
    </lineage>
</organism>
<name>H7FU22_FLAFP</name>
<keyword evidence="2" id="KW-1185">Reference proteome</keyword>
<proteinExistence type="predicted"/>
<accession>H7FU22</accession>
<evidence type="ECO:0000313" key="2">
    <source>
        <dbReference type="Proteomes" id="UP000005566"/>
    </source>
</evidence>
<dbReference type="OrthoDB" id="9796999at2"/>
<protein>
    <submittedName>
        <fullName evidence="1">Uncharacterized protein</fullName>
    </submittedName>
</protein>
<dbReference type="Proteomes" id="UP000005566">
    <property type="component" value="Unassembled WGS sequence"/>
</dbReference>
<dbReference type="EMBL" id="AHKF01000020">
    <property type="protein sequence ID" value="EIA07874.1"/>
    <property type="molecule type" value="Genomic_DNA"/>
</dbReference>
<dbReference type="AlphaFoldDB" id="H7FU22"/>